<dbReference type="AlphaFoldDB" id="A0A0L8AKD5"/>
<comment type="function">
    <text evidence="4">Formation of pseudouridine at positions 38, 39 and 40 in the anticodon stem and loop of transfer RNAs.</text>
</comment>
<dbReference type="OrthoDB" id="9811823at2"/>
<dbReference type="InterPro" id="IPR020097">
    <property type="entry name" value="PsdUridine_synth_TruA_a/b_dom"/>
</dbReference>
<name>A0A0L8AKD5_9BACT</name>
<dbReference type="GO" id="GO:0160147">
    <property type="term" value="F:tRNA pseudouridine(38-40) synthase activity"/>
    <property type="evidence" value="ECO:0007669"/>
    <property type="project" value="UniProtKB-EC"/>
</dbReference>
<evidence type="ECO:0000256" key="2">
    <source>
        <dbReference type="ARBA" id="ARBA00022694"/>
    </source>
</evidence>
<dbReference type="SUPFAM" id="SSF55120">
    <property type="entry name" value="Pseudouridine synthase"/>
    <property type="match status" value="1"/>
</dbReference>
<dbReference type="Gene3D" id="3.30.70.660">
    <property type="entry name" value="Pseudouridine synthase I, catalytic domain, C-terminal subdomain"/>
    <property type="match status" value="1"/>
</dbReference>
<dbReference type="RefSeq" id="WP_053223630.1">
    <property type="nucleotide sequence ID" value="NZ_JSVA01000010.1"/>
</dbReference>
<evidence type="ECO:0000313" key="9">
    <source>
        <dbReference type="EMBL" id="KOF02687.1"/>
    </source>
</evidence>
<dbReference type="Proteomes" id="UP000036908">
    <property type="component" value="Unassembled WGS sequence"/>
</dbReference>
<proteinExistence type="inferred from homology"/>
<organism evidence="9 10">
    <name type="scientific">Roseivirga seohaensis subsp. aquiponti</name>
    <dbReference type="NCBI Taxonomy" id="1566026"/>
    <lineage>
        <taxon>Bacteria</taxon>
        <taxon>Pseudomonadati</taxon>
        <taxon>Bacteroidota</taxon>
        <taxon>Cytophagia</taxon>
        <taxon>Cytophagales</taxon>
        <taxon>Roseivirgaceae</taxon>
        <taxon>Roseivirga</taxon>
    </lineage>
</organism>
<keyword evidence="10" id="KW-1185">Reference proteome</keyword>
<sequence>MRYFIDISYKGTSYHGWQIQKNAHTLQAEIENALFRLLGVQTPIMASGRTDAGVHAKQQIAHFDTAEAIDVEQLKFRLNRFFARDIVINSILEVKPDAHARFNATERAYEYYVNQNKNPFLQELSYYFPKPLNIDLMNQAASKLLGVQDFESFSKVKTDVNNFICNITRAEWQIENDSLVFHVTANRFLRGMVRALVGTLLEVGLEKITVEDFKKIIEQKDRTAAGDAAPPKGLFLSKVTYPSSLYSN</sequence>
<dbReference type="PATRIC" id="fig|1566026.4.peg.333"/>
<dbReference type="InterPro" id="IPR020095">
    <property type="entry name" value="PsdUridine_synth_TruA_C"/>
</dbReference>
<dbReference type="Gene3D" id="3.30.70.580">
    <property type="entry name" value="Pseudouridine synthase I, catalytic domain, N-terminal subdomain"/>
    <property type="match status" value="1"/>
</dbReference>
<feature type="domain" description="Pseudouridine synthase I TruA alpha/beta" evidence="8">
    <location>
        <begin position="140"/>
        <end position="242"/>
    </location>
</feature>
<evidence type="ECO:0000256" key="4">
    <source>
        <dbReference type="HAMAP-Rule" id="MF_00171"/>
    </source>
</evidence>
<comment type="similarity">
    <text evidence="1 4 7">Belongs to the tRNA pseudouridine synthase TruA family.</text>
</comment>
<keyword evidence="3 4" id="KW-0413">Isomerase</keyword>
<dbReference type="EC" id="5.4.99.12" evidence="4"/>
<comment type="catalytic activity">
    <reaction evidence="4 7">
        <text>uridine(38/39/40) in tRNA = pseudouridine(38/39/40) in tRNA</text>
        <dbReference type="Rhea" id="RHEA:22376"/>
        <dbReference type="Rhea" id="RHEA-COMP:10085"/>
        <dbReference type="Rhea" id="RHEA-COMP:10087"/>
        <dbReference type="ChEBI" id="CHEBI:65314"/>
        <dbReference type="ChEBI" id="CHEBI:65315"/>
        <dbReference type="EC" id="5.4.99.12"/>
    </reaction>
</comment>
<dbReference type="HAMAP" id="MF_00171">
    <property type="entry name" value="TruA"/>
    <property type="match status" value="1"/>
</dbReference>
<dbReference type="InterPro" id="IPR020103">
    <property type="entry name" value="PsdUridine_synth_cat_dom_sf"/>
</dbReference>
<keyword evidence="2 4" id="KW-0819">tRNA processing</keyword>
<dbReference type="PIRSF" id="PIRSF001430">
    <property type="entry name" value="tRNA_psdUrid_synth"/>
    <property type="match status" value="1"/>
</dbReference>
<gene>
    <name evidence="4" type="primary">truA</name>
    <name evidence="9" type="ORF">OB69_10240</name>
</gene>
<evidence type="ECO:0000259" key="8">
    <source>
        <dbReference type="Pfam" id="PF01416"/>
    </source>
</evidence>
<evidence type="ECO:0000256" key="6">
    <source>
        <dbReference type="PIRSR" id="PIRSR001430-2"/>
    </source>
</evidence>
<comment type="subunit">
    <text evidence="4">Homodimer.</text>
</comment>
<evidence type="ECO:0000313" key="10">
    <source>
        <dbReference type="Proteomes" id="UP000036908"/>
    </source>
</evidence>
<protein>
    <recommendedName>
        <fullName evidence="4">tRNA pseudouridine synthase A</fullName>
        <ecNumber evidence="4">5.4.99.12</ecNumber>
    </recommendedName>
    <alternativeName>
        <fullName evidence="4">tRNA pseudouridine(38-40) synthase</fullName>
    </alternativeName>
    <alternativeName>
        <fullName evidence="4">tRNA pseudouridylate synthase I</fullName>
    </alternativeName>
    <alternativeName>
        <fullName evidence="4">tRNA-uridine isomerase I</fullName>
    </alternativeName>
</protein>
<evidence type="ECO:0000256" key="1">
    <source>
        <dbReference type="ARBA" id="ARBA00009375"/>
    </source>
</evidence>
<dbReference type="CDD" id="cd02570">
    <property type="entry name" value="PseudoU_synth_EcTruA"/>
    <property type="match status" value="1"/>
</dbReference>
<feature type="binding site" evidence="4 6">
    <location>
        <position position="109"/>
    </location>
    <ligand>
        <name>substrate</name>
    </ligand>
</feature>
<accession>A0A0L8AKD5</accession>
<dbReference type="GO" id="GO:0003723">
    <property type="term" value="F:RNA binding"/>
    <property type="evidence" value="ECO:0007669"/>
    <property type="project" value="InterPro"/>
</dbReference>
<evidence type="ECO:0000256" key="5">
    <source>
        <dbReference type="PIRSR" id="PIRSR001430-1"/>
    </source>
</evidence>
<dbReference type="InterPro" id="IPR001406">
    <property type="entry name" value="PsdUridine_synth_TruA"/>
</dbReference>
<dbReference type="PANTHER" id="PTHR11142:SF0">
    <property type="entry name" value="TRNA PSEUDOURIDINE SYNTHASE-LIKE 1"/>
    <property type="match status" value="1"/>
</dbReference>
<dbReference type="PANTHER" id="PTHR11142">
    <property type="entry name" value="PSEUDOURIDYLATE SYNTHASE"/>
    <property type="match status" value="1"/>
</dbReference>
<dbReference type="FunFam" id="3.30.70.580:FF:000001">
    <property type="entry name" value="tRNA pseudouridine synthase A"/>
    <property type="match status" value="1"/>
</dbReference>
<dbReference type="EMBL" id="JSVA01000010">
    <property type="protein sequence ID" value="KOF02687.1"/>
    <property type="molecule type" value="Genomic_DNA"/>
</dbReference>
<dbReference type="InterPro" id="IPR020094">
    <property type="entry name" value="TruA/RsuA/RluB/E/F_N"/>
</dbReference>
<dbReference type="GO" id="GO:0031119">
    <property type="term" value="P:tRNA pseudouridine synthesis"/>
    <property type="evidence" value="ECO:0007669"/>
    <property type="project" value="UniProtKB-UniRule"/>
</dbReference>
<dbReference type="Pfam" id="PF01416">
    <property type="entry name" value="PseudoU_synth_1"/>
    <property type="match status" value="1"/>
</dbReference>
<evidence type="ECO:0000256" key="3">
    <source>
        <dbReference type="ARBA" id="ARBA00023235"/>
    </source>
</evidence>
<comment type="caution">
    <text evidence="4">Lacks conserved residue(s) required for the propagation of feature annotation.</text>
</comment>
<dbReference type="NCBIfam" id="TIGR00071">
    <property type="entry name" value="hisT_truA"/>
    <property type="match status" value="1"/>
</dbReference>
<evidence type="ECO:0000256" key="7">
    <source>
        <dbReference type="RuleBase" id="RU003792"/>
    </source>
</evidence>
<reference evidence="10" key="1">
    <citation type="submission" date="2014-11" db="EMBL/GenBank/DDBJ databases">
        <title>Genome sequencing of Roseivirga sp. D-25.</title>
        <authorList>
            <person name="Selvaratnam C."/>
            <person name="Thevarajoo S."/>
            <person name="Goh K.M."/>
            <person name="Eee R."/>
            <person name="Chan K.-G."/>
            <person name="Chong C.S."/>
        </authorList>
    </citation>
    <scope>NUCLEOTIDE SEQUENCE [LARGE SCALE GENOMIC DNA]</scope>
    <source>
        <strain evidence="10">D-25</strain>
    </source>
</reference>
<comment type="caution">
    <text evidence="9">The sequence shown here is derived from an EMBL/GenBank/DDBJ whole genome shotgun (WGS) entry which is preliminary data.</text>
</comment>
<feature type="active site" description="Nucleophile" evidence="4 5">
    <location>
        <position position="51"/>
    </location>
</feature>